<accession>A0A1F5NSR7</accession>
<organism evidence="2 3">
    <name type="scientific">Candidatus Doudnabacteria bacterium RIFCSPHIGHO2_01_FULL_46_24</name>
    <dbReference type="NCBI Taxonomy" id="1817825"/>
    <lineage>
        <taxon>Bacteria</taxon>
        <taxon>Candidatus Doudnaibacteriota</taxon>
    </lineage>
</organism>
<feature type="transmembrane region" description="Helical" evidence="1">
    <location>
        <begin position="70"/>
        <end position="99"/>
    </location>
</feature>
<keyword evidence="1" id="KW-1133">Transmembrane helix</keyword>
<sequence length="308" mass="34678">MMKKTKLAILAALAFLLLLLEFWLIILNLNQGKPLAAWALPVIVGSLGISLLSFFYMVSASWRIFSIFTVAGLLGYLIIAPASIFVWLGGLAFFLLQALVFQHIKSEEKARASFSIRRVMGSGIMPAIYALLLMFGFNLYYSTSTQFNQDPEEFYGRLETSVAHTLPYLDNTLPSDLNLEQTLDEFLIAQVSEQSPDFARATRAQQEQLLAVGRTQFFQQFNLEGRGDEKLSVIFARAVVGKLKDALAGFQKFFPLIFTVAVLALLRTLTFVLHWLAMLVGWLLFKVLVAVNFFRISKVQVEVEKLEI</sequence>
<protein>
    <submittedName>
        <fullName evidence="2">Uncharacterized protein</fullName>
    </submittedName>
</protein>
<name>A0A1F5NSR7_9BACT</name>
<feature type="transmembrane region" description="Helical" evidence="1">
    <location>
        <begin position="35"/>
        <end position="58"/>
    </location>
</feature>
<keyword evidence="1" id="KW-0472">Membrane</keyword>
<feature type="transmembrane region" description="Helical" evidence="1">
    <location>
        <begin position="119"/>
        <end position="141"/>
    </location>
</feature>
<evidence type="ECO:0000256" key="1">
    <source>
        <dbReference type="SAM" id="Phobius"/>
    </source>
</evidence>
<feature type="transmembrane region" description="Helical" evidence="1">
    <location>
        <begin position="272"/>
        <end position="294"/>
    </location>
</feature>
<reference evidence="2 3" key="1">
    <citation type="journal article" date="2016" name="Nat. Commun.">
        <title>Thousands of microbial genomes shed light on interconnected biogeochemical processes in an aquifer system.</title>
        <authorList>
            <person name="Anantharaman K."/>
            <person name="Brown C.T."/>
            <person name="Hug L.A."/>
            <person name="Sharon I."/>
            <person name="Castelle C.J."/>
            <person name="Probst A.J."/>
            <person name="Thomas B.C."/>
            <person name="Singh A."/>
            <person name="Wilkins M.J."/>
            <person name="Karaoz U."/>
            <person name="Brodie E.L."/>
            <person name="Williams K.H."/>
            <person name="Hubbard S.S."/>
            <person name="Banfield J.F."/>
        </authorList>
    </citation>
    <scope>NUCLEOTIDE SEQUENCE [LARGE SCALE GENOMIC DNA]</scope>
</reference>
<feature type="transmembrane region" description="Helical" evidence="1">
    <location>
        <begin position="246"/>
        <end position="266"/>
    </location>
</feature>
<dbReference type="AlphaFoldDB" id="A0A1F5NSR7"/>
<evidence type="ECO:0000313" key="3">
    <source>
        <dbReference type="Proteomes" id="UP000178892"/>
    </source>
</evidence>
<dbReference type="EMBL" id="MFEL01000018">
    <property type="protein sequence ID" value="OGE80725.1"/>
    <property type="molecule type" value="Genomic_DNA"/>
</dbReference>
<gene>
    <name evidence="2" type="ORF">A2720_04150</name>
</gene>
<feature type="transmembrane region" description="Helical" evidence="1">
    <location>
        <begin position="7"/>
        <end position="29"/>
    </location>
</feature>
<comment type="caution">
    <text evidence="2">The sequence shown here is derived from an EMBL/GenBank/DDBJ whole genome shotgun (WGS) entry which is preliminary data.</text>
</comment>
<evidence type="ECO:0000313" key="2">
    <source>
        <dbReference type="EMBL" id="OGE80725.1"/>
    </source>
</evidence>
<dbReference type="STRING" id="1817825.A2720_04150"/>
<keyword evidence="1" id="KW-0812">Transmembrane</keyword>
<dbReference type="Proteomes" id="UP000178892">
    <property type="component" value="Unassembled WGS sequence"/>
</dbReference>
<proteinExistence type="predicted"/>